<dbReference type="InterPro" id="IPR045527">
    <property type="entry name" value="DUF6470"/>
</dbReference>
<name>A0A1M6Q1S1_9FIRM</name>
<organism evidence="1 2">
    <name type="scientific">Caminicella sporogenes DSM 14501</name>
    <dbReference type="NCBI Taxonomy" id="1121266"/>
    <lineage>
        <taxon>Bacteria</taxon>
        <taxon>Bacillati</taxon>
        <taxon>Bacillota</taxon>
        <taxon>Clostridia</taxon>
        <taxon>Peptostreptococcales</taxon>
        <taxon>Caminicellaceae</taxon>
        <taxon>Caminicella</taxon>
    </lineage>
</organism>
<keyword evidence="2" id="KW-1185">Reference proteome</keyword>
<dbReference type="Pfam" id="PF20074">
    <property type="entry name" value="DUF6470"/>
    <property type="match status" value="1"/>
</dbReference>
<sequence length="187" mass="21174">MIRITSLPALIGINTTPAKLEITQPKADVDMHTELPKVEMHTEQVKVQIDQYQCFAEAGLKNYLDLTKDTAQFARQALLQGIERIVRQGNELAAIENEADPIPVQSEENAFELFNKDYNIETIPKSRPKIDFKGGTVDIKVHEGKTDIDVKVNKPQINYIPGKVEIYLRQKNSINIEYIGEKINTIV</sequence>
<protein>
    <submittedName>
        <fullName evidence="1">Uncharacterized protein</fullName>
    </submittedName>
</protein>
<reference evidence="1 2" key="1">
    <citation type="submission" date="2016-11" db="EMBL/GenBank/DDBJ databases">
        <authorList>
            <person name="Jaros S."/>
            <person name="Januszkiewicz K."/>
            <person name="Wedrychowicz H."/>
        </authorList>
    </citation>
    <scope>NUCLEOTIDE SEQUENCE [LARGE SCALE GENOMIC DNA]</scope>
    <source>
        <strain evidence="1 2">DSM 14501</strain>
    </source>
</reference>
<proteinExistence type="predicted"/>
<dbReference type="RefSeq" id="WP_072966877.1">
    <property type="nucleotide sequence ID" value="NZ_FRAJ01000010.1"/>
</dbReference>
<evidence type="ECO:0000313" key="2">
    <source>
        <dbReference type="Proteomes" id="UP000184082"/>
    </source>
</evidence>
<dbReference type="STRING" id="1121266.SAMN02745883_01357"/>
<accession>A0A1M6Q1S1</accession>
<gene>
    <name evidence="1" type="ORF">SAMN02745883_01357</name>
</gene>
<dbReference type="Proteomes" id="UP000184082">
    <property type="component" value="Unassembled WGS sequence"/>
</dbReference>
<dbReference type="EMBL" id="FRAJ01000010">
    <property type="protein sequence ID" value="SHK14123.1"/>
    <property type="molecule type" value="Genomic_DNA"/>
</dbReference>
<evidence type="ECO:0000313" key="1">
    <source>
        <dbReference type="EMBL" id="SHK14123.1"/>
    </source>
</evidence>
<dbReference type="AlphaFoldDB" id="A0A1M6Q1S1"/>